<sequence length="274" mass="31567">MTTPTLIRQLTEQARQRDEQALGWLQSGAPSPQAVHDIRVIIKQQRASWQLLRPWLCRDDHRTIDRALGQGAKALATARDQHVMAQTLDNLARKTLKHRRQELKQAHRHLLADSPPPEPPGVDTTRQALHDDLQQWQRLNLVVSDHELLATGLARTYKQCRNRTIKALGSHQAEPWHDLRKWVKYLLYQQQDLSAGGIPAITDHTSLEKLGNKLGKLHDLEVLRQFLQHHPDRKTAKPALQAIAEREQQLLKKCQRKSQALFHAPTRKWIRAVL</sequence>
<dbReference type="Pfam" id="PF05235">
    <property type="entry name" value="CHAD"/>
    <property type="match status" value="1"/>
</dbReference>
<evidence type="ECO:0000313" key="4">
    <source>
        <dbReference type="Proteomes" id="UP000010164"/>
    </source>
</evidence>
<name>L0WAD1_9GAMM</name>
<protein>
    <submittedName>
        <fullName evidence="3">CHAD domain-containing protein</fullName>
    </submittedName>
</protein>
<dbReference type="PANTHER" id="PTHR39339:SF1">
    <property type="entry name" value="CHAD DOMAIN-CONTAINING PROTEIN"/>
    <property type="match status" value="1"/>
</dbReference>
<dbReference type="InterPro" id="IPR007899">
    <property type="entry name" value="CHAD_dom"/>
</dbReference>
<dbReference type="eggNOG" id="COG5607">
    <property type="taxonomic scope" value="Bacteria"/>
</dbReference>
<evidence type="ECO:0000256" key="1">
    <source>
        <dbReference type="SAM" id="MobiDB-lite"/>
    </source>
</evidence>
<dbReference type="AlphaFoldDB" id="L0WAD1"/>
<dbReference type="STRING" id="1177179.A11A3_11107"/>
<feature type="region of interest" description="Disordered" evidence="1">
    <location>
        <begin position="102"/>
        <end position="125"/>
    </location>
</feature>
<dbReference type="PROSITE" id="PS51708">
    <property type="entry name" value="CHAD"/>
    <property type="match status" value="1"/>
</dbReference>
<dbReference type="SMART" id="SM00880">
    <property type="entry name" value="CHAD"/>
    <property type="match status" value="1"/>
</dbReference>
<proteinExistence type="predicted"/>
<feature type="domain" description="CHAD" evidence="2">
    <location>
        <begin position="1"/>
        <end position="267"/>
    </location>
</feature>
<dbReference type="PATRIC" id="fig|1177179.3.peg.2215"/>
<evidence type="ECO:0000259" key="2">
    <source>
        <dbReference type="PROSITE" id="PS51708"/>
    </source>
</evidence>
<gene>
    <name evidence="3" type="ORF">A11A3_11107</name>
</gene>
<dbReference type="InterPro" id="IPR038186">
    <property type="entry name" value="CHAD_dom_sf"/>
</dbReference>
<dbReference type="EMBL" id="AMRJ01000017">
    <property type="protein sequence ID" value="EKF73901.1"/>
    <property type="molecule type" value="Genomic_DNA"/>
</dbReference>
<keyword evidence="4" id="KW-1185">Reference proteome</keyword>
<comment type="caution">
    <text evidence="3">The sequence shown here is derived from an EMBL/GenBank/DDBJ whole genome shotgun (WGS) entry which is preliminary data.</text>
</comment>
<evidence type="ECO:0000313" key="3">
    <source>
        <dbReference type="EMBL" id="EKF73901.1"/>
    </source>
</evidence>
<dbReference type="RefSeq" id="WP_008929397.1">
    <property type="nucleotide sequence ID" value="NZ_AMRJ01000017.1"/>
</dbReference>
<dbReference type="Gene3D" id="1.40.20.10">
    <property type="entry name" value="CHAD domain"/>
    <property type="match status" value="1"/>
</dbReference>
<accession>L0WAD1</accession>
<organism evidence="3 4">
    <name type="scientific">Alcanivorax hongdengensis A-11-3</name>
    <dbReference type="NCBI Taxonomy" id="1177179"/>
    <lineage>
        <taxon>Bacteria</taxon>
        <taxon>Pseudomonadati</taxon>
        <taxon>Pseudomonadota</taxon>
        <taxon>Gammaproteobacteria</taxon>
        <taxon>Oceanospirillales</taxon>
        <taxon>Alcanivoracaceae</taxon>
        <taxon>Alcanivorax</taxon>
    </lineage>
</organism>
<dbReference type="Proteomes" id="UP000010164">
    <property type="component" value="Unassembled WGS sequence"/>
</dbReference>
<reference evidence="3 4" key="1">
    <citation type="journal article" date="2012" name="J. Bacteriol.">
        <title>Genome Sequence of the Alkane-Degrading Bacterium Alcanivorax hongdengensis Type Strain A-11-3.</title>
        <authorList>
            <person name="Lai Q."/>
            <person name="Shao Z."/>
        </authorList>
    </citation>
    <scope>NUCLEOTIDE SEQUENCE [LARGE SCALE GENOMIC DNA]</scope>
    <source>
        <strain evidence="3 4">A-11-3</strain>
    </source>
</reference>
<dbReference type="PANTHER" id="PTHR39339">
    <property type="entry name" value="SLR1444 PROTEIN"/>
    <property type="match status" value="1"/>
</dbReference>